<feature type="region of interest" description="Disordered" evidence="1">
    <location>
        <begin position="46"/>
        <end position="91"/>
    </location>
</feature>
<sequence>MVLLKTILVILLIYYGLKILVQLFAPKIFGYAAKKTEEHFKEKFGEFAQQNQRNEERVGDVIIDKKPSKKNTSKNDSSNTVGDYIDFEEID</sequence>
<reference evidence="3 4" key="1">
    <citation type="submission" date="2016-10" db="EMBL/GenBank/DDBJ databases">
        <authorList>
            <person name="de Groot N.N."/>
        </authorList>
    </citation>
    <scope>NUCLEOTIDE SEQUENCE [LARGE SCALE GENOMIC DNA]</scope>
    <source>
        <strain evidence="3 4">DSM 23421</strain>
    </source>
</reference>
<gene>
    <name evidence="3" type="ORF">SAMN05421636_106155</name>
</gene>
<dbReference type="RefSeq" id="WP_091869282.1">
    <property type="nucleotide sequence ID" value="NZ_FNAO01000006.1"/>
</dbReference>
<keyword evidence="2" id="KW-0472">Membrane</keyword>
<dbReference type="AlphaFoldDB" id="A0A1G7EEW1"/>
<proteinExistence type="predicted"/>
<evidence type="ECO:0000256" key="2">
    <source>
        <dbReference type="SAM" id="Phobius"/>
    </source>
</evidence>
<feature type="compositionally biased region" description="Basic and acidic residues" evidence="1">
    <location>
        <begin position="53"/>
        <end position="66"/>
    </location>
</feature>
<evidence type="ECO:0000313" key="3">
    <source>
        <dbReference type="EMBL" id="SDE62026.1"/>
    </source>
</evidence>
<dbReference type="STRING" id="641691.SAMN05421636_106155"/>
<protein>
    <recommendedName>
        <fullName evidence="5">DUF4834 domain-containing protein</fullName>
    </recommendedName>
</protein>
<dbReference type="InterPro" id="IPR032272">
    <property type="entry name" value="DUF4834"/>
</dbReference>
<keyword evidence="4" id="KW-1185">Reference proteome</keyword>
<name>A0A1G7EEW1_9FLAO</name>
<evidence type="ECO:0000256" key="1">
    <source>
        <dbReference type="SAM" id="MobiDB-lite"/>
    </source>
</evidence>
<dbReference type="EMBL" id="FNAO01000006">
    <property type="protein sequence ID" value="SDE62026.1"/>
    <property type="molecule type" value="Genomic_DNA"/>
</dbReference>
<evidence type="ECO:0000313" key="4">
    <source>
        <dbReference type="Proteomes" id="UP000199109"/>
    </source>
</evidence>
<accession>A0A1G7EEW1</accession>
<feature type="transmembrane region" description="Helical" evidence="2">
    <location>
        <begin position="6"/>
        <end position="25"/>
    </location>
</feature>
<dbReference type="OrthoDB" id="1123055at2"/>
<organism evidence="3 4">
    <name type="scientific">Pricia antarctica</name>
    <dbReference type="NCBI Taxonomy" id="641691"/>
    <lineage>
        <taxon>Bacteria</taxon>
        <taxon>Pseudomonadati</taxon>
        <taxon>Bacteroidota</taxon>
        <taxon>Flavobacteriia</taxon>
        <taxon>Flavobacteriales</taxon>
        <taxon>Flavobacteriaceae</taxon>
        <taxon>Pricia</taxon>
    </lineage>
</organism>
<keyword evidence="2" id="KW-1133">Transmembrane helix</keyword>
<dbReference type="Proteomes" id="UP000199109">
    <property type="component" value="Unassembled WGS sequence"/>
</dbReference>
<evidence type="ECO:0008006" key="5">
    <source>
        <dbReference type="Google" id="ProtNLM"/>
    </source>
</evidence>
<dbReference type="Pfam" id="PF16118">
    <property type="entry name" value="DUF4834"/>
    <property type="match status" value="1"/>
</dbReference>
<keyword evidence="2" id="KW-0812">Transmembrane</keyword>